<feature type="domain" description="Aminoglycoside phosphotransferase" evidence="1">
    <location>
        <begin position="32"/>
        <end position="251"/>
    </location>
</feature>
<dbReference type="Pfam" id="PF01636">
    <property type="entry name" value="APH"/>
    <property type="match status" value="1"/>
</dbReference>
<proteinExistence type="predicted"/>
<dbReference type="InterPro" id="IPR014253">
    <property type="entry name" value="Spore_coat_YsxE"/>
</dbReference>
<dbReference type="Gene3D" id="3.90.1200.10">
    <property type="match status" value="1"/>
</dbReference>
<evidence type="ECO:0000313" key="2">
    <source>
        <dbReference type="EMBL" id="GGE75887.1"/>
    </source>
</evidence>
<keyword evidence="3" id="KW-1185">Reference proteome</keyword>
<comment type="caution">
    <text evidence="2">The sequence shown here is derived from an EMBL/GenBank/DDBJ whole genome shotgun (WGS) entry which is preliminary data.</text>
</comment>
<dbReference type="Gene3D" id="3.30.200.20">
    <property type="entry name" value="Phosphorylase Kinase, domain 1"/>
    <property type="match status" value="1"/>
</dbReference>
<dbReference type="AlphaFoldDB" id="A0A917AU82"/>
<dbReference type="EMBL" id="BMFK01000002">
    <property type="protein sequence ID" value="GGE75887.1"/>
    <property type="molecule type" value="Genomic_DNA"/>
</dbReference>
<protein>
    <submittedName>
        <fullName evidence="2">Spore coat protein</fullName>
    </submittedName>
</protein>
<dbReference type="InterPro" id="IPR011009">
    <property type="entry name" value="Kinase-like_dom_sf"/>
</dbReference>
<dbReference type="Proteomes" id="UP000605259">
    <property type="component" value="Unassembled WGS sequence"/>
</dbReference>
<organism evidence="2 3">
    <name type="scientific">Priestia taiwanensis</name>
    <dbReference type="NCBI Taxonomy" id="1347902"/>
    <lineage>
        <taxon>Bacteria</taxon>
        <taxon>Bacillati</taxon>
        <taxon>Bacillota</taxon>
        <taxon>Bacilli</taxon>
        <taxon>Bacillales</taxon>
        <taxon>Bacillaceae</taxon>
        <taxon>Priestia</taxon>
    </lineage>
</organism>
<sequence>MRVELFQKYASILELFDIKANFMEEHGNVTKVYTDKGTYALKKAMIKGQQRNNILRNMQLLTENGFRSMLPLYYTNDGRFLIYEKEEYYYVMPWIENADRAAEQNEHYHHMFRTLAKLHEKTTKSKEITEETVTKHCDTMKKKWEAERELLDQFVEKCEQKWYMSPFELYYCSYYHQTTRAYEFAVGQLETWQKEMKEKETTRSVLTHGNFSRQHFLIDGDSNGFFISLENAKEASPIQDLVTFYSRSLLTYPVARTDRFEWLVEYEKHYPLLKEEKHLFMSYLAYPHAMVRYVLQYEKQQRKESELASSDKLQRASWMMNNVEFLISQIQQAEHMKELAKQQ</sequence>
<evidence type="ECO:0000313" key="3">
    <source>
        <dbReference type="Proteomes" id="UP000605259"/>
    </source>
</evidence>
<evidence type="ECO:0000259" key="1">
    <source>
        <dbReference type="Pfam" id="PF01636"/>
    </source>
</evidence>
<reference evidence="2" key="1">
    <citation type="journal article" date="2014" name="Int. J. Syst. Evol. Microbiol.">
        <title>Complete genome sequence of Corynebacterium casei LMG S-19264T (=DSM 44701T), isolated from a smear-ripened cheese.</title>
        <authorList>
            <consortium name="US DOE Joint Genome Institute (JGI-PGF)"/>
            <person name="Walter F."/>
            <person name="Albersmeier A."/>
            <person name="Kalinowski J."/>
            <person name="Ruckert C."/>
        </authorList>
    </citation>
    <scope>NUCLEOTIDE SEQUENCE</scope>
    <source>
        <strain evidence="2">CGMCC 1.12698</strain>
    </source>
</reference>
<reference evidence="2" key="2">
    <citation type="submission" date="2020-09" db="EMBL/GenBank/DDBJ databases">
        <authorList>
            <person name="Sun Q."/>
            <person name="Zhou Y."/>
        </authorList>
    </citation>
    <scope>NUCLEOTIDE SEQUENCE</scope>
    <source>
        <strain evidence="2">CGMCC 1.12698</strain>
    </source>
</reference>
<accession>A0A917AU82</accession>
<dbReference type="InterPro" id="IPR002575">
    <property type="entry name" value="Aminoglycoside_PTrfase"/>
</dbReference>
<keyword evidence="2" id="KW-0167">Capsid protein</keyword>
<gene>
    <name evidence="2" type="ORF">GCM10007140_27050</name>
</gene>
<dbReference type="PANTHER" id="PTHR39179">
    <property type="entry name" value="SPORE COAT PROTEIN I"/>
    <property type="match status" value="1"/>
</dbReference>
<dbReference type="SUPFAM" id="SSF56112">
    <property type="entry name" value="Protein kinase-like (PK-like)"/>
    <property type="match status" value="1"/>
</dbReference>
<dbReference type="NCBIfam" id="TIGR02904">
    <property type="entry name" value="spore_ysxE"/>
    <property type="match status" value="1"/>
</dbReference>
<dbReference type="GO" id="GO:0042601">
    <property type="term" value="C:endospore-forming forespore"/>
    <property type="evidence" value="ECO:0007669"/>
    <property type="project" value="TreeGrafter"/>
</dbReference>
<name>A0A917AU82_9BACI</name>
<keyword evidence="2" id="KW-0946">Virion</keyword>
<dbReference type="RefSeq" id="WP_188389015.1">
    <property type="nucleotide sequence ID" value="NZ_BMFK01000002.1"/>
</dbReference>
<dbReference type="InterPro" id="IPR047175">
    <property type="entry name" value="CotS-like"/>
</dbReference>
<dbReference type="PANTHER" id="PTHR39179:SF3">
    <property type="entry name" value="COTS-RELATED PROTEIN"/>
    <property type="match status" value="1"/>
</dbReference>